<gene>
    <name evidence="8" type="ORF">DM860_004672</name>
</gene>
<name>A0A328ECH5_9ASTE</name>
<dbReference type="PANTHER" id="PTHR47998:SF93">
    <property type="entry name" value="MYB-LIKE TRANSCRIPTION FACTOR ETC1"/>
    <property type="match status" value="1"/>
</dbReference>
<comment type="caution">
    <text evidence="8">The sequence shown here is derived from an EMBL/GenBank/DDBJ whole genome shotgun (WGS) entry which is preliminary data.</text>
</comment>
<feature type="compositionally biased region" description="Polar residues" evidence="6">
    <location>
        <begin position="33"/>
        <end position="42"/>
    </location>
</feature>
<evidence type="ECO:0000256" key="6">
    <source>
        <dbReference type="SAM" id="MobiDB-lite"/>
    </source>
</evidence>
<evidence type="ECO:0000256" key="5">
    <source>
        <dbReference type="ARBA" id="ARBA00023242"/>
    </source>
</evidence>
<keyword evidence="2" id="KW-0805">Transcription regulation</keyword>
<dbReference type="EMBL" id="NQVE01000015">
    <property type="protein sequence ID" value="RAL54201.1"/>
    <property type="molecule type" value="Genomic_DNA"/>
</dbReference>
<reference evidence="8 9" key="1">
    <citation type="submission" date="2018-06" db="EMBL/GenBank/DDBJ databases">
        <title>The Genome of Cuscuta australis (Dodder) Provides Insight into the Evolution of Plant Parasitism.</title>
        <authorList>
            <person name="Liu H."/>
        </authorList>
    </citation>
    <scope>NUCLEOTIDE SEQUENCE [LARGE SCALE GENOMIC DNA]</scope>
    <source>
        <strain evidence="9">cv. Yunnan</strain>
        <tissue evidence="8">Vines</tissue>
    </source>
</reference>
<dbReference type="SMART" id="SM00717">
    <property type="entry name" value="SANT"/>
    <property type="match status" value="1"/>
</dbReference>
<dbReference type="AlphaFoldDB" id="A0A328ECH5"/>
<dbReference type="InterPro" id="IPR001005">
    <property type="entry name" value="SANT/Myb"/>
</dbReference>
<dbReference type="GO" id="GO:0000976">
    <property type="term" value="F:transcription cis-regulatory region binding"/>
    <property type="evidence" value="ECO:0007669"/>
    <property type="project" value="TreeGrafter"/>
</dbReference>
<dbReference type="GO" id="GO:0090558">
    <property type="term" value="P:plant epidermis development"/>
    <property type="evidence" value="ECO:0007669"/>
    <property type="project" value="UniProtKB-ARBA"/>
</dbReference>
<keyword evidence="5" id="KW-0539">Nucleus</keyword>
<dbReference type="GO" id="GO:0005634">
    <property type="term" value="C:nucleus"/>
    <property type="evidence" value="ECO:0007669"/>
    <property type="project" value="UniProtKB-SubCell"/>
</dbReference>
<evidence type="ECO:0000313" key="9">
    <source>
        <dbReference type="Proteomes" id="UP000249390"/>
    </source>
</evidence>
<dbReference type="Pfam" id="PF00249">
    <property type="entry name" value="Myb_DNA-binding"/>
    <property type="match status" value="1"/>
</dbReference>
<protein>
    <recommendedName>
        <fullName evidence="7">Myb-like domain-containing protein</fullName>
    </recommendedName>
</protein>
<dbReference type="CDD" id="cd00167">
    <property type="entry name" value="SANT"/>
    <property type="match status" value="1"/>
</dbReference>
<proteinExistence type="predicted"/>
<evidence type="ECO:0000256" key="1">
    <source>
        <dbReference type="ARBA" id="ARBA00004123"/>
    </source>
</evidence>
<keyword evidence="3" id="KW-0238">DNA-binding</keyword>
<dbReference type="GO" id="GO:0048731">
    <property type="term" value="P:system development"/>
    <property type="evidence" value="ECO:0007669"/>
    <property type="project" value="UniProtKB-ARBA"/>
</dbReference>
<feature type="domain" description="Myb-like" evidence="7">
    <location>
        <begin position="47"/>
        <end position="95"/>
    </location>
</feature>
<dbReference type="GO" id="GO:0030154">
    <property type="term" value="P:cell differentiation"/>
    <property type="evidence" value="ECO:0007669"/>
    <property type="project" value="UniProtKB-ARBA"/>
</dbReference>
<evidence type="ECO:0000259" key="7">
    <source>
        <dbReference type="SMART" id="SM00717"/>
    </source>
</evidence>
<dbReference type="GO" id="GO:0006355">
    <property type="term" value="P:regulation of DNA-templated transcription"/>
    <property type="evidence" value="ECO:0007669"/>
    <property type="project" value="TreeGrafter"/>
</dbReference>
<evidence type="ECO:0000256" key="3">
    <source>
        <dbReference type="ARBA" id="ARBA00023125"/>
    </source>
</evidence>
<dbReference type="GO" id="GO:0010597">
    <property type="term" value="P:green leaf volatile biosynthetic process"/>
    <property type="evidence" value="ECO:0007669"/>
    <property type="project" value="UniProtKB-ARBA"/>
</dbReference>
<dbReference type="InterPro" id="IPR009057">
    <property type="entry name" value="Homeodomain-like_sf"/>
</dbReference>
<dbReference type="Proteomes" id="UP000249390">
    <property type="component" value="Unassembled WGS sequence"/>
</dbReference>
<feature type="compositionally biased region" description="Basic residues" evidence="6">
    <location>
        <begin position="9"/>
        <end position="18"/>
    </location>
</feature>
<comment type="subcellular location">
    <subcellularLocation>
        <location evidence="1">Nucleus</location>
    </subcellularLocation>
</comment>
<dbReference type="Gene3D" id="1.10.10.60">
    <property type="entry name" value="Homeodomain-like"/>
    <property type="match status" value="1"/>
</dbReference>
<dbReference type="PANTHER" id="PTHR47998">
    <property type="entry name" value="TRANSCRIPTION FACTOR MYB51-LIKE ISOFORM X1"/>
    <property type="match status" value="1"/>
</dbReference>
<evidence type="ECO:0000256" key="2">
    <source>
        <dbReference type="ARBA" id="ARBA00023015"/>
    </source>
</evidence>
<accession>A0A328ECH5</accession>
<dbReference type="InterPro" id="IPR015495">
    <property type="entry name" value="Myb_TF_plants"/>
</dbReference>
<dbReference type="GO" id="GO:0009653">
    <property type="term" value="P:anatomical structure morphogenesis"/>
    <property type="evidence" value="ECO:0007669"/>
    <property type="project" value="UniProtKB-ARBA"/>
</dbReference>
<keyword evidence="9" id="KW-1185">Reference proteome</keyword>
<keyword evidence="4" id="KW-0804">Transcription</keyword>
<feature type="region of interest" description="Disordered" evidence="6">
    <location>
        <begin position="1"/>
        <end position="43"/>
    </location>
</feature>
<feature type="compositionally biased region" description="Low complexity" evidence="6">
    <location>
        <begin position="19"/>
        <end position="32"/>
    </location>
</feature>
<sequence length="120" mass="14003">MYKQPQPQQKRKAKKKKMTSSSSQSSVQMSSSHNNINESEVSSMDWELIKMSPQEEDLIHRMHNIVGDRWGLIAGRIPGRTAEEIERFWIMKHSHHVFAHHCTRRSSSTTHTTSIYYPSH</sequence>
<dbReference type="FunFam" id="1.10.10.60:FF:000160">
    <property type="entry name" value="MYB-like transcription factor"/>
    <property type="match status" value="1"/>
</dbReference>
<organism evidence="8 9">
    <name type="scientific">Cuscuta australis</name>
    <dbReference type="NCBI Taxonomy" id="267555"/>
    <lineage>
        <taxon>Eukaryota</taxon>
        <taxon>Viridiplantae</taxon>
        <taxon>Streptophyta</taxon>
        <taxon>Embryophyta</taxon>
        <taxon>Tracheophyta</taxon>
        <taxon>Spermatophyta</taxon>
        <taxon>Magnoliopsida</taxon>
        <taxon>eudicotyledons</taxon>
        <taxon>Gunneridae</taxon>
        <taxon>Pentapetalae</taxon>
        <taxon>asterids</taxon>
        <taxon>lamiids</taxon>
        <taxon>Solanales</taxon>
        <taxon>Convolvulaceae</taxon>
        <taxon>Cuscuteae</taxon>
        <taxon>Cuscuta</taxon>
        <taxon>Cuscuta subgen. Grammica</taxon>
        <taxon>Cuscuta sect. Cleistogrammica</taxon>
    </lineage>
</organism>
<evidence type="ECO:0000313" key="8">
    <source>
        <dbReference type="EMBL" id="RAL54201.1"/>
    </source>
</evidence>
<evidence type="ECO:0000256" key="4">
    <source>
        <dbReference type="ARBA" id="ARBA00023163"/>
    </source>
</evidence>
<dbReference type="SUPFAM" id="SSF46689">
    <property type="entry name" value="Homeodomain-like"/>
    <property type="match status" value="1"/>
</dbReference>